<dbReference type="Proteomes" id="UP000179164">
    <property type="component" value="Unassembled WGS sequence"/>
</dbReference>
<feature type="transmembrane region" description="Helical" evidence="1">
    <location>
        <begin position="356"/>
        <end position="374"/>
    </location>
</feature>
<keyword evidence="1" id="KW-1133">Transmembrane helix</keyword>
<organism evidence="2 3">
    <name type="scientific">Candidatus Kerfeldbacteria bacterium RIFCSPLOWO2_01_FULL_48_11</name>
    <dbReference type="NCBI Taxonomy" id="1798543"/>
    <lineage>
        <taxon>Bacteria</taxon>
        <taxon>Candidatus Kerfeldiibacteriota</taxon>
    </lineage>
</organism>
<dbReference type="Gene3D" id="2.60.40.680">
    <property type="match status" value="1"/>
</dbReference>
<proteinExistence type="predicted"/>
<dbReference type="InterPro" id="IPR008965">
    <property type="entry name" value="CBM2/CBM3_carb-bd_dom_sf"/>
</dbReference>
<evidence type="ECO:0000313" key="2">
    <source>
        <dbReference type="EMBL" id="OGY83037.1"/>
    </source>
</evidence>
<comment type="caution">
    <text evidence="2">The sequence shown here is derived from an EMBL/GenBank/DDBJ whole genome shotgun (WGS) entry which is preliminary data.</text>
</comment>
<keyword evidence="1" id="KW-0472">Membrane</keyword>
<reference evidence="2 3" key="1">
    <citation type="journal article" date="2016" name="Nat. Commun.">
        <title>Thousands of microbial genomes shed light on interconnected biogeochemical processes in an aquifer system.</title>
        <authorList>
            <person name="Anantharaman K."/>
            <person name="Brown C.T."/>
            <person name="Hug L.A."/>
            <person name="Sharon I."/>
            <person name="Castelle C.J."/>
            <person name="Probst A.J."/>
            <person name="Thomas B.C."/>
            <person name="Singh A."/>
            <person name="Wilkins M.J."/>
            <person name="Karaoz U."/>
            <person name="Brodie E.L."/>
            <person name="Williams K.H."/>
            <person name="Hubbard S.S."/>
            <person name="Banfield J.F."/>
        </authorList>
    </citation>
    <scope>NUCLEOTIDE SEQUENCE [LARGE SCALE GENOMIC DNA]</scope>
</reference>
<protein>
    <recommendedName>
        <fullName evidence="4">Cohesin domain-containing protein</fullName>
    </recommendedName>
</protein>
<evidence type="ECO:0000256" key="1">
    <source>
        <dbReference type="SAM" id="Phobius"/>
    </source>
</evidence>
<dbReference type="SUPFAM" id="SSF49384">
    <property type="entry name" value="Carbohydrate-binding domain"/>
    <property type="match status" value="1"/>
</dbReference>
<name>A0A1G2B493_9BACT</name>
<dbReference type="STRING" id="1798543.A2898_00755"/>
<dbReference type="EMBL" id="MHKE01000016">
    <property type="protein sequence ID" value="OGY83037.1"/>
    <property type="molecule type" value="Genomic_DNA"/>
</dbReference>
<dbReference type="AlphaFoldDB" id="A0A1G2B493"/>
<evidence type="ECO:0000313" key="3">
    <source>
        <dbReference type="Proteomes" id="UP000179164"/>
    </source>
</evidence>
<dbReference type="CDD" id="cd08547">
    <property type="entry name" value="Type_II_cohesin"/>
    <property type="match status" value="1"/>
</dbReference>
<feature type="transmembrane region" description="Helical" evidence="1">
    <location>
        <begin position="7"/>
        <end position="25"/>
    </location>
</feature>
<sequence length="386" mass="42094">MRIRTSLLINIFFIGVVGFLGIVFARHAGAAIISIETQPQPVRVGETFLAVVHVDSEQKVINAVEGVLKYPTNILEVVDVSQGGSFLTLWPDPPSIDAEAGEISFTGGIPQGSLVLDGIALNITFRATAPGGGELEPLDDKTHVLLNDGKGTDTPVEGVSGLISIVEEETVTLYSPTHPDENMWYSKRIFTVQWSPDTDTLYSYHITQSPGSLPDSDQDPMRGEAQYTDLIDGVHYFMLKQQPQNGNWRLVAIRRVMVDTTPPLQPEVEIGSDASLFGGKEFLAFSSQDTHSGIRSFTVVEGDAVTQEAASPYELRDQSGTSALQVIVYDKAGNASATVVRQFDTMQESRYSSAQLFIFSIILLVISATLFYIVRSKVLTHPPKSI</sequence>
<accession>A0A1G2B493</accession>
<dbReference type="GO" id="GO:0030246">
    <property type="term" value="F:carbohydrate binding"/>
    <property type="evidence" value="ECO:0007669"/>
    <property type="project" value="InterPro"/>
</dbReference>
<gene>
    <name evidence="2" type="ORF">A2898_00755</name>
</gene>
<evidence type="ECO:0008006" key="4">
    <source>
        <dbReference type="Google" id="ProtNLM"/>
    </source>
</evidence>
<keyword evidence="1" id="KW-0812">Transmembrane</keyword>